<sequence>MTGLFAGLSALLLAAAAPAATVDDLGWMAGSWIEEGGEDSGGRWTEEYWTVPRGGVMLGASRSGRGESLGEFEFLRLQAGADGAVSYLAQPGGGAPVAFRLAARDATSATFENAAHDYPQRITYARAGDTLTATISLIDGSKARRWVYTRR</sequence>
<keyword evidence="1" id="KW-0732">Signal</keyword>
<feature type="chain" id="PRO_5045197930" description="DUF6265 domain-containing protein" evidence="1">
    <location>
        <begin position="20"/>
        <end position="151"/>
    </location>
</feature>
<protein>
    <recommendedName>
        <fullName evidence="2">DUF6265 domain-containing protein</fullName>
    </recommendedName>
</protein>
<dbReference type="InterPro" id="IPR046232">
    <property type="entry name" value="DUF6265"/>
</dbReference>
<dbReference type="EMBL" id="BAAAFE010000009">
    <property type="protein sequence ID" value="GAA0866708.1"/>
    <property type="molecule type" value="Genomic_DNA"/>
</dbReference>
<accession>A0ABP3XNP3</accession>
<gene>
    <name evidence="3" type="ORF">GCM10009115_30930</name>
</gene>
<evidence type="ECO:0000313" key="4">
    <source>
        <dbReference type="Proteomes" id="UP001500738"/>
    </source>
</evidence>
<evidence type="ECO:0000259" key="2">
    <source>
        <dbReference type="Pfam" id="PF19780"/>
    </source>
</evidence>
<dbReference type="RefSeq" id="WP_215350621.1">
    <property type="nucleotide sequence ID" value="NZ_BAAAFE010000009.1"/>
</dbReference>
<evidence type="ECO:0000256" key="1">
    <source>
        <dbReference type="SAM" id="SignalP"/>
    </source>
</evidence>
<comment type="caution">
    <text evidence="3">The sequence shown here is derived from an EMBL/GenBank/DDBJ whole genome shotgun (WGS) entry which is preliminary data.</text>
</comment>
<name>A0ABP3XNP3_9SPHN</name>
<proteinExistence type="predicted"/>
<evidence type="ECO:0000313" key="3">
    <source>
        <dbReference type="EMBL" id="GAA0866708.1"/>
    </source>
</evidence>
<keyword evidence="4" id="KW-1185">Reference proteome</keyword>
<dbReference type="Pfam" id="PF19780">
    <property type="entry name" value="DUF6265"/>
    <property type="match status" value="1"/>
</dbReference>
<organism evidence="3 4">
    <name type="scientific">Sphingopyxis soli</name>
    <dbReference type="NCBI Taxonomy" id="592051"/>
    <lineage>
        <taxon>Bacteria</taxon>
        <taxon>Pseudomonadati</taxon>
        <taxon>Pseudomonadota</taxon>
        <taxon>Alphaproteobacteria</taxon>
        <taxon>Sphingomonadales</taxon>
        <taxon>Sphingomonadaceae</taxon>
        <taxon>Sphingopyxis</taxon>
    </lineage>
</organism>
<feature type="signal peptide" evidence="1">
    <location>
        <begin position="1"/>
        <end position="19"/>
    </location>
</feature>
<reference evidence="4" key="1">
    <citation type="journal article" date="2019" name="Int. J. Syst. Evol. Microbiol.">
        <title>The Global Catalogue of Microorganisms (GCM) 10K type strain sequencing project: providing services to taxonomists for standard genome sequencing and annotation.</title>
        <authorList>
            <consortium name="The Broad Institute Genomics Platform"/>
            <consortium name="The Broad Institute Genome Sequencing Center for Infectious Disease"/>
            <person name="Wu L."/>
            <person name="Ma J."/>
        </authorList>
    </citation>
    <scope>NUCLEOTIDE SEQUENCE [LARGE SCALE GENOMIC DNA]</scope>
    <source>
        <strain evidence="4">JCM 15910</strain>
    </source>
</reference>
<dbReference type="Proteomes" id="UP001500738">
    <property type="component" value="Unassembled WGS sequence"/>
</dbReference>
<feature type="domain" description="DUF6265" evidence="2">
    <location>
        <begin position="27"/>
        <end position="136"/>
    </location>
</feature>